<accession>A0A6P7TPB6</accession>
<dbReference type="RefSeq" id="XP_029654009.1">
    <property type="nucleotide sequence ID" value="XM_029798149.1"/>
</dbReference>
<dbReference type="GO" id="GO:0003676">
    <property type="term" value="F:nucleic acid binding"/>
    <property type="evidence" value="ECO:0007669"/>
    <property type="project" value="InterPro"/>
</dbReference>
<dbReference type="InterPro" id="IPR052709">
    <property type="entry name" value="Transposase-MT_Hybrid"/>
</dbReference>
<feature type="domain" description="Mos1 transposase HTH" evidence="1">
    <location>
        <begin position="13"/>
        <end position="52"/>
    </location>
</feature>
<dbReference type="Pfam" id="PF17906">
    <property type="entry name" value="HTH_48"/>
    <property type="match status" value="1"/>
</dbReference>
<evidence type="ECO:0000313" key="2">
    <source>
        <dbReference type="Proteomes" id="UP000515154"/>
    </source>
</evidence>
<dbReference type="Proteomes" id="UP000515154">
    <property type="component" value="Unplaced"/>
</dbReference>
<evidence type="ECO:0000259" key="1">
    <source>
        <dbReference type="Pfam" id="PF17906"/>
    </source>
</evidence>
<protein>
    <submittedName>
        <fullName evidence="3">Protein GVQW3-like</fullName>
    </submittedName>
</protein>
<dbReference type="AlphaFoldDB" id="A0A6P7TPB6"/>
<dbReference type="PANTHER" id="PTHR46060">
    <property type="entry name" value="MARINER MOS1 TRANSPOSASE-LIKE PROTEIN"/>
    <property type="match status" value="1"/>
</dbReference>
<dbReference type="PANTHER" id="PTHR46060:SF1">
    <property type="entry name" value="MARINER MOS1 TRANSPOSASE-LIKE PROTEIN"/>
    <property type="match status" value="1"/>
</dbReference>
<gene>
    <name evidence="3" type="primary">LOC115227266</name>
</gene>
<organism evidence="2 3">
    <name type="scientific">Octopus sinensis</name>
    <name type="common">East Asian common octopus</name>
    <dbReference type="NCBI Taxonomy" id="2607531"/>
    <lineage>
        <taxon>Eukaryota</taxon>
        <taxon>Metazoa</taxon>
        <taxon>Spiralia</taxon>
        <taxon>Lophotrochozoa</taxon>
        <taxon>Mollusca</taxon>
        <taxon>Cephalopoda</taxon>
        <taxon>Coleoidea</taxon>
        <taxon>Octopodiformes</taxon>
        <taxon>Octopoda</taxon>
        <taxon>Incirrata</taxon>
        <taxon>Octopodidae</taxon>
        <taxon>Octopus</taxon>
    </lineage>
</organism>
<reference evidence="3" key="1">
    <citation type="submission" date="2025-08" db="UniProtKB">
        <authorList>
            <consortium name="RefSeq"/>
        </authorList>
    </citation>
    <scope>IDENTIFICATION</scope>
</reference>
<sequence length="201" mass="22645">MDRKLEKGANLKFCINLGRSATGTLSMLRQAYGNEAMSLTSWSEWHVRFGSGRTSMEDDERFGRTVTGFTPANVEKIYQLVHEDGRRTINGIADVAGLSSRSMQAIVTSELRRVPAKFVLCLLTTVQKEHRFKVCLRATDDPSFMSLIITGDESWVYGYDHETKQRSEQRKSSTCIRPKRARQSRSSLQSMLIVLSTSAAL</sequence>
<proteinExistence type="predicted"/>
<dbReference type="Gene3D" id="3.30.420.10">
    <property type="entry name" value="Ribonuclease H-like superfamily/Ribonuclease H"/>
    <property type="match status" value="1"/>
</dbReference>
<keyword evidence="2" id="KW-1185">Reference proteome</keyword>
<name>A0A6P7TPB6_9MOLL</name>
<dbReference type="Gene3D" id="1.10.10.1450">
    <property type="match status" value="1"/>
</dbReference>
<dbReference type="KEGG" id="osn:115227266"/>
<dbReference type="InterPro" id="IPR036397">
    <property type="entry name" value="RNaseH_sf"/>
</dbReference>
<dbReference type="InterPro" id="IPR041426">
    <property type="entry name" value="Mos1_HTH"/>
</dbReference>
<evidence type="ECO:0000313" key="3">
    <source>
        <dbReference type="RefSeq" id="XP_029654009.1"/>
    </source>
</evidence>